<accession>A0A7G2ERC2</accession>
<gene>
    <name evidence="5" type="ORF">AT9943_LOCUS12258</name>
</gene>
<keyword evidence="2" id="KW-0677">Repeat</keyword>
<evidence type="ECO:0000313" key="6">
    <source>
        <dbReference type="Proteomes" id="UP000516314"/>
    </source>
</evidence>
<dbReference type="AlphaFoldDB" id="A0A7G2ERC2"/>
<name>A0A7G2ERC2_ARATH</name>
<dbReference type="PROSITE" id="PS50081">
    <property type="entry name" value="ZF_DAG_PE_2"/>
    <property type="match status" value="1"/>
</dbReference>
<dbReference type="GO" id="GO:0046872">
    <property type="term" value="F:metal ion binding"/>
    <property type="evidence" value="ECO:0007669"/>
    <property type="project" value="UniProtKB-KW"/>
</dbReference>
<evidence type="ECO:0000256" key="2">
    <source>
        <dbReference type="ARBA" id="ARBA00022737"/>
    </source>
</evidence>
<evidence type="ECO:0000256" key="1">
    <source>
        <dbReference type="ARBA" id="ARBA00022723"/>
    </source>
</evidence>
<feature type="domain" description="Phorbol-ester/DAG-type" evidence="4">
    <location>
        <begin position="25"/>
        <end position="71"/>
    </location>
</feature>
<dbReference type="Pfam" id="PF22926">
    <property type="entry name" value="C1-like_CT"/>
    <property type="match status" value="1"/>
</dbReference>
<protein>
    <submittedName>
        <fullName evidence="5">(thale cress) hypothetical protein</fullName>
    </submittedName>
</protein>
<sequence length="312" mass="36302">MKIEGHEHLLSNVNDHDHRRSQYELYEFRSTTDHDCLKCDACDQVYGDGFSCDKCKFTVHWKCAFVFKIQEIYDHPSHDGHCLKLLTTGAPNHTDPKCHICGKNTKRLLYRCSVCKLNVDIDCIFDAMSARAHLNMSWHHHPLLLVDLGFDMFCEACDKYESKYCSIPVPFIHGSHPHPLLYLELRKTSQMKTCQCCGNDEREVVLGCVKCNYFLDFRCATLPLTVKLPRFAKSGGKISEYQLKLLLNNRSSRPFCYNCKCRCPGPFILRDRYYSIFYCSFYCCRVFQTRIGKMLSIIDKVICPPWVLEHNT</sequence>
<dbReference type="SUPFAM" id="SSF57889">
    <property type="entry name" value="Cysteine-rich domain"/>
    <property type="match status" value="2"/>
</dbReference>
<dbReference type="PANTHER" id="PTHR46288">
    <property type="entry name" value="PHORBOL-ESTER/DAG-TYPE DOMAIN-CONTAINING PROTEIN"/>
    <property type="match status" value="1"/>
</dbReference>
<dbReference type="EMBL" id="LR881468">
    <property type="protein sequence ID" value="CAD5324359.1"/>
    <property type="molecule type" value="Genomic_DNA"/>
</dbReference>
<dbReference type="Proteomes" id="UP000516314">
    <property type="component" value="Chromosome 3"/>
</dbReference>
<evidence type="ECO:0000259" key="4">
    <source>
        <dbReference type="PROSITE" id="PS50081"/>
    </source>
</evidence>
<dbReference type="Pfam" id="PF03107">
    <property type="entry name" value="C1_2"/>
    <property type="match status" value="2"/>
</dbReference>
<dbReference type="InterPro" id="IPR002219">
    <property type="entry name" value="PKC_DAG/PE"/>
</dbReference>
<dbReference type="InterPro" id="IPR054483">
    <property type="entry name" value="DC1-like_CT"/>
</dbReference>
<evidence type="ECO:0000256" key="3">
    <source>
        <dbReference type="ARBA" id="ARBA00022833"/>
    </source>
</evidence>
<keyword evidence="1" id="KW-0479">Metal-binding</keyword>
<evidence type="ECO:0000313" key="5">
    <source>
        <dbReference type="EMBL" id="CAD5324359.1"/>
    </source>
</evidence>
<proteinExistence type="predicted"/>
<dbReference type="InterPro" id="IPR046349">
    <property type="entry name" value="C1-like_sf"/>
</dbReference>
<organism evidence="5 6">
    <name type="scientific">Arabidopsis thaliana</name>
    <name type="common">Mouse-ear cress</name>
    <dbReference type="NCBI Taxonomy" id="3702"/>
    <lineage>
        <taxon>Eukaryota</taxon>
        <taxon>Viridiplantae</taxon>
        <taxon>Streptophyta</taxon>
        <taxon>Embryophyta</taxon>
        <taxon>Tracheophyta</taxon>
        <taxon>Spermatophyta</taxon>
        <taxon>Magnoliopsida</taxon>
        <taxon>eudicotyledons</taxon>
        <taxon>Gunneridae</taxon>
        <taxon>Pentapetalae</taxon>
        <taxon>rosids</taxon>
        <taxon>malvids</taxon>
        <taxon>Brassicales</taxon>
        <taxon>Brassicaceae</taxon>
        <taxon>Camelineae</taxon>
        <taxon>Arabidopsis</taxon>
    </lineage>
</organism>
<dbReference type="InterPro" id="IPR004146">
    <property type="entry name" value="DC1"/>
</dbReference>
<keyword evidence="3" id="KW-0862">Zinc</keyword>
<reference evidence="5 6" key="1">
    <citation type="submission" date="2020-09" db="EMBL/GenBank/DDBJ databases">
        <authorList>
            <person name="Ashkenazy H."/>
        </authorList>
    </citation>
    <scope>NUCLEOTIDE SEQUENCE [LARGE SCALE GENOMIC DNA]</scope>
    <source>
        <strain evidence="6">cv. Cdm-0</strain>
    </source>
</reference>
<dbReference type="PANTHER" id="PTHR46288:SF27">
    <property type="entry name" value="CYSTEINE_HISTIDINE-RICH C1 DOMAIN FAMILY PROTEIN"/>
    <property type="match status" value="1"/>
</dbReference>